<evidence type="ECO:0000313" key="4">
    <source>
        <dbReference type="EMBL" id="BBH51914.1"/>
    </source>
</evidence>
<dbReference type="Pfam" id="PF07992">
    <property type="entry name" value="Pyr_redox_2"/>
    <property type="match status" value="1"/>
</dbReference>
<keyword evidence="5" id="KW-1185">Reference proteome</keyword>
<dbReference type="KEGG" id="sbf:JCM31447_03390"/>
<evidence type="ECO:0000313" key="5">
    <source>
        <dbReference type="Proteomes" id="UP000291236"/>
    </source>
</evidence>
<dbReference type="SUPFAM" id="SSF51905">
    <property type="entry name" value="FAD/NAD(P)-binding domain"/>
    <property type="match status" value="1"/>
</dbReference>
<dbReference type="PRINTS" id="PR00469">
    <property type="entry name" value="PNDRDTASEII"/>
</dbReference>
<reference evidence="4 5" key="1">
    <citation type="submission" date="2018-12" db="EMBL/GenBank/DDBJ databases">
        <title>Rubrispira sanarue gen. nov., sp., nov., a member of the order Silvanigrellales, isolated from a brackish lake in Hamamatsu Japan.</title>
        <authorList>
            <person name="Maejima Y."/>
            <person name="Iino T."/>
            <person name="Muraguchi Y."/>
            <person name="Fukuda K."/>
            <person name="Nojiri H."/>
            <person name="Ohkuma M."/>
            <person name="Moriuchi R."/>
            <person name="Dohra H."/>
            <person name="Kimbara K."/>
            <person name="Shintani M."/>
        </authorList>
    </citation>
    <scope>NUCLEOTIDE SEQUENCE [LARGE SCALE GENOMIC DNA]</scope>
    <source>
        <strain evidence="4 5">RF1110005</strain>
    </source>
</reference>
<dbReference type="Proteomes" id="UP000291236">
    <property type="component" value="Chromosome"/>
</dbReference>
<dbReference type="EMBL" id="AP019368">
    <property type="protein sequence ID" value="BBH51914.1"/>
    <property type="molecule type" value="Genomic_DNA"/>
</dbReference>
<evidence type="ECO:0000256" key="2">
    <source>
        <dbReference type="ARBA" id="ARBA00023002"/>
    </source>
</evidence>
<dbReference type="AlphaFoldDB" id="A0A4P2VJ35"/>
<dbReference type="Gene3D" id="3.50.50.60">
    <property type="entry name" value="FAD/NAD(P)-binding domain"/>
    <property type="match status" value="2"/>
</dbReference>
<dbReference type="PANTHER" id="PTHR48105">
    <property type="entry name" value="THIOREDOXIN REDUCTASE 1-RELATED-RELATED"/>
    <property type="match status" value="1"/>
</dbReference>
<dbReference type="RefSeq" id="WP_130605903.1">
    <property type="nucleotide sequence ID" value="NZ_AP019368.1"/>
</dbReference>
<accession>A0A4P2VJ35</accession>
<organism evidence="4 5">
    <name type="scientific">Fluviispira sanaruensis</name>
    <dbReference type="NCBI Taxonomy" id="2493639"/>
    <lineage>
        <taxon>Bacteria</taxon>
        <taxon>Pseudomonadati</taxon>
        <taxon>Bdellovibrionota</taxon>
        <taxon>Oligoflexia</taxon>
        <taxon>Silvanigrellales</taxon>
        <taxon>Silvanigrellaceae</taxon>
        <taxon>Fluviispira</taxon>
    </lineage>
</organism>
<protein>
    <submittedName>
        <fullName evidence="4">NAD(P)/FAD-dependent oxidoreductase</fullName>
    </submittedName>
</protein>
<evidence type="ECO:0000259" key="3">
    <source>
        <dbReference type="Pfam" id="PF07992"/>
    </source>
</evidence>
<gene>
    <name evidence="4" type="ORF">JCM31447_03390</name>
</gene>
<keyword evidence="2" id="KW-0560">Oxidoreductase</keyword>
<proteinExistence type="predicted"/>
<dbReference type="InterPro" id="IPR050097">
    <property type="entry name" value="Ferredoxin-NADP_redctase_2"/>
</dbReference>
<feature type="domain" description="FAD/NAD(P)-binding" evidence="3">
    <location>
        <begin position="10"/>
        <end position="290"/>
    </location>
</feature>
<keyword evidence="1" id="KW-0285">Flavoprotein</keyword>
<dbReference type="OrthoDB" id="9806179at2"/>
<dbReference type="PRINTS" id="PR00368">
    <property type="entry name" value="FADPNR"/>
</dbReference>
<name>A0A4P2VJ35_FLUSA</name>
<dbReference type="InterPro" id="IPR023753">
    <property type="entry name" value="FAD/NAD-binding_dom"/>
</dbReference>
<evidence type="ECO:0000256" key="1">
    <source>
        <dbReference type="ARBA" id="ARBA00022630"/>
    </source>
</evidence>
<dbReference type="InterPro" id="IPR036188">
    <property type="entry name" value="FAD/NAD-bd_sf"/>
</dbReference>
<dbReference type="GO" id="GO:0016491">
    <property type="term" value="F:oxidoreductase activity"/>
    <property type="evidence" value="ECO:0007669"/>
    <property type="project" value="UniProtKB-KW"/>
</dbReference>
<sequence length="305" mass="34288">MENQKSELCDVLIIGSGPAGMEAALVLARTRKKIIVLDAPTLPRNFAANEVHNFLGMDGFPPSKIREISWQQINVYNQAQLIKETATDITKNSAGLFVIKTEEEKTYLARNLLLAFGFIDEYPEVAGFMECWGKTIFPCPFCDGYENRDREWGIIKQSEEEMIHFANISQNWTPRNKVLLNGKAMSTKGREILKQRGTKIYDERIIKIHHVDGVLHGLTLENDQHVELESILWTLPERASPLVRKLVQNLKIELNPKGYIKINEFKETSVPGIWAAGDIQGWVGAIQAAAAGEAAAVAMTHKWFG</sequence>